<dbReference type="Pfam" id="PF07505">
    <property type="entry name" value="DUF5131"/>
    <property type="match status" value="1"/>
</dbReference>
<dbReference type="RefSeq" id="WP_015332326.1">
    <property type="nucleotide sequence ID" value="NC_020054.1"/>
</dbReference>
<gene>
    <name evidence="1" type="ORF">FAES_3218</name>
</gene>
<proteinExistence type="predicted"/>
<accession>I0KAS4</accession>
<keyword evidence="2" id="KW-1185">Reference proteome</keyword>
<organism evidence="1 2">
    <name type="scientific">Fibrella aestuarina BUZ 2</name>
    <dbReference type="NCBI Taxonomy" id="1166018"/>
    <lineage>
        <taxon>Bacteria</taxon>
        <taxon>Pseudomonadati</taxon>
        <taxon>Bacteroidota</taxon>
        <taxon>Cytophagia</taxon>
        <taxon>Cytophagales</taxon>
        <taxon>Spirosomataceae</taxon>
        <taxon>Fibrella</taxon>
    </lineage>
</organism>
<dbReference type="Proteomes" id="UP000011058">
    <property type="component" value="Chromosome"/>
</dbReference>
<name>I0KAS4_9BACT</name>
<dbReference type="EMBL" id="HE796683">
    <property type="protein sequence ID" value="CCH01227.1"/>
    <property type="molecule type" value="Genomic_DNA"/>
</dbReference>
<protein>
    <submittedName>
        <fullName evidence="1">Gp37Gp68 family protein</fullName>
    </submittedName>
</protein>
<dbReference type="STRING" id="1166018.FAES_3218"/>
<dbReference type="KEGG" id="fae:FAES_3218"/>
<dbReference type="InterPro" id="IPR011101">
    <property type="entry name" value="DUF5131"/>
</dbReference>
<evidence type="ECO:0000313" key="1">
    <source>
        <dbReference type="EMBL" id="CCH01227.1"/>
    </source>
</evidence>
<dbReference type="HOGENOM" id="CLU_054184_0_1_10"/>
<dbReference type="AlphaFoldDB" id="I0KAS4"/>
<sequence>MATESTIEWLRPQRADGSLMPGHTGNLWWGCEEVHAGCRECYARKWANRHHKDKRLWDPERARRLVIKSIWDNLRSWQRAAQKAGEMHRVFGSMMDIYEKSMATVDWLDKDVYHEVEGVSVPLTTGFLRDRYLQTVVPATPNLWHLLLTKRPSNILKFSPPEWRTAPPQNVMFGTSISEPANLRLLDLLRAVPGRRFVSLEPQIAYIPELDLTGIDWLIVGGESGGLRRPFNPDWARRLRDISREQGVPFFMKQWDKVQPVPADLLIHEFPAYA</sequence>
<dbReference type="eggNOG" id="COG4422">
    <property type="taxonomic scope" value="Bacteria"/>
</dbReference>
<reference evidence="1 2" key="1">
    <citation type="journal article" date="2012" name="J. Bacteriol.">
        <title>Genome Sequence of Fibrella aestuarina BUZ 2T, a Filamentous Marine Bacterium.</title>
        <authorList>
            <person name="Filippini M."/>
            <person name="Qi W."/>
            <person name="Blom J."/>
            <person name="Goesmann A."/>
            <person name="Smits T.H."/>
            <person name="Bagheri H.C."/>
        </authorList>
    </citation>
    <scope>NUCLEOTIDE SEQUENCE [LARGE SCALE GENOMIC DNA]</scope>
    <source>
        <strain evidence="2">BUZ 2T</strain>
    </source>
</reference>
<evidence type="ECO:0000313" key="2">
    <source>
        <dbReference type="Proteomes" id="UP000011058"/>
    </source>
</evidence>